<dbReference type="SUPFAM" id="SSF47090">
    <property type="entry name" value="PGBD-like"/>
    <property type="match status" value="1"/>
</dbReference>
<dbReference type="EMBL" id="LCMA01000005">
    <property type="protein sequence ID" value="KKU26970.1"/>
    <property type="molecule type" value="Genomic_DNA"/>
</dbReference>
<feature type="chain" id="PRO_5002539562" description="Peptidoglycan binding-like domain-containing protein" evidence="2">
    <location>
        <begin position="34"/>
        <end position="1216"/>
    </location>
</feature>
<dbReference type="Pfam" id="PF01471">
    <property type="entry name" value="PG_binding_1"/>
    <property type="match status" value="1"/>
</dbReference>
<dbReference type="InterPro" id="IPR036365">
    <property type="entry name" value="PGBD-like_sf"/>
</dbReference>
<evidence type="ECO:0000256" key="2">
    <source>
        <dbReference type="SAM" id="SignalP"/>
    </source>
</evidence>
<dbReference type="Proteomes" id="UP000034175">
    <property type="component" value="Unassembled WGS sequence"/>
</dbReference>
<protein>
    <recommendedName>
        <fullName evidence="3">Peptidoglycan binding-like domain-containing protein</fullName>
    </recommendedName>
</protein>
<sequence length="1216" mass="123021">MYQLKKSKTKQFVAGLIGASLALSLAFAVTVKADTVSDLTAQINSLLATITSLQTKLAAVQGSSTTTTTTSDYTFSSDLSVGSKGADVMNLQKVLNMSPDTQVASGSSAGAPGYETSTFGPATKAAVIKFQKKNGVSGTGYVGPLTRGVLNSMSSTSSSTSTTTTTTTTTTSSVPGCTGTTGFSPTTGQACSGSTTTTTTTAPSGTGLTVSSPVQPAVTIAPYKASRVPFTKITLTAGSDGDVTVNSLTVQRTGLATDAAFASIVLLDENGLQIGTSKTFNSNHQTTLGDPFVVSRGTSRTLTVAGNMETSAGGYGGQVASLTVVGVNTSATVSGSLPITGAGQTVNETLTLGTATLYVSQYDPASNLTKNIGDTAVKFSGIKVTAGSAEDVTLWSVRWNQTGSAGATDLANIVTILDGTTYPTIISADGKYYTTLFPNGIIIQKGFSKDLHVQGDIIGAASANRTIEFDLYNASDLYVSGNTYNFGITGAANTTGTLSATSRSKFTTSTPFYGGSIVTINAGTVTTIGKSSTIAPAKNIAVNVPNQILGAYDTNVKGEPISVQTTVIHFTSSAAGLGTLTSVSLLDKNGAVVAGPADAALVTGTDQKVTFTDTITYPIGVGTFTIVGKLPTSYTDGSTINASTTPSSDWSTVKGQTTGNTLTLTNAVFSMNTMTIRRASLAVGASSVPAARTIVAGAQDFVFTNFQFDATQSGEDVRISTIPAHLTYTVGAGTDISSCRLFDGATNLTTGSNVVNPTTTASSAAYTFTLDSSLTIPKGTVKTISVKCNVSGAATSGGIFAWVMSSTDVGTTLSVTGTTSTGSVTATGSATGANMTVGSATLAAAGDTTNTSYTIASAGTTGVVVAGYKFTATNDDIDLRRLVLKLTNTASSSDTDIVLVHIFDGNTEVAPAVTFTGGATLATTTLTVPTVIARGTQKVLTVKVDLAGITNDAAAGKGSGHLLNIDIDNNDSTGTYGSGVGSGVQVNSTGSTAVTSTGIRIFKSYPKFASVTGTGALPQSGVADGRLIRFSVTADSKGPVNIAKFLVTIATSTITSVNTVNMFAFNTLDASGNLTGPVAGVNTGGQLLTTSVSTAVYPSSPTIAIYPQTTAGATTTIQIGVGSTMYFEVRGTVTGVTTGSSVVTTLKGDTGYPQVSNTYFMPTVVIADAGANIALNSFIWSPNSTTTSPSVNDVDWSNGYALPGLPSNGIIQSRTN</sequence>
<feature type="compositionally biased region" description="Polar residues" evidence="1">
    <location>
        <begin position="174"/>
        <end position="185"/>
    </location>
</feature>
<dbReference type="AlphaFoldDB" id="A0A0G1S180"/>
<name>A0A0G1S180_9BACT</name>
<feature type="compositionally biased region" description="Low complexity" evidence="1">
    <location>
        <begin position="154"/>
        <end position="173"/>
    </location>
</feature>
<feature type="compositionally biased region" description="Low complexity" evidence="1">
    <location>
        <begin position="186"/>
        <end position="209"/>
    </location>
</feature>
<evidence type="ECO:0000256" key="1">
    <source>
        <dbReference type="SAM" id="MobiDB-lite"/>
    </source>
</evidence>
<feature type="signal peptide" evidence="2">
    <location>
        <begin position="1"/>
        <end position="33"/>
    </location>
</feature>
<organism evidence="4 5">
    <name type="scientific">Candidatus Magasanikbacteria bacterium GW2011_GWA2_46_17</name>
    <dbReference type="NCBI Taxonomy" id="1619042"/>
    <lineage>
        <taxon>Bacteria</taxon>
        <taxon>Candidatus Magasanikiibacteriota</taxon>
    </lineage>
</organism>
<proteinExistence type="predicted"/>
<dbReference type="Gene3D" id="1.10.101.10">
    <property type="entry name" value="PGBD-like superfamily/PGBD"/>
    <property type="match status" value="1"/>
</dbReference>
<evidence type="ECO:0000313" key="5">
    <source>
        <dbReference type="Proteomes" id="UP000034175"/>
    </source>
</evidence>
<evidence type="ECO:0000313" key="4">
    <source>
        <dbReference type="EMBL" id="KKU26970.1"/>
    </source>
</evidence>
<comment type="caution">
    <text evidence="4">The sequence shown here is derived from an EMBL/GenBank/DDBJ whole genome shotgun (WGS) entry which is preliminary data.</text>
</comment>
<accession>A0A0G1S180</accession>
<dbReference type="InterPro" id="IPR036366">
    <property type="entry name" value="PGBDSf"/>
</dbReference>
<keyword evidence="2" id="KW-0732">Signal</keyword>
<feature type="region of interest" description="Disordered" evidence="1">
    <location>
        <begin position="152"/>
        <end position="209"/>
    </location>
</feature>
<dbReference type="InterPro" id="IPR002477">
    <property type="entry name" value="Peptidoglycan-bd-like"/>
</dbReference>
<reference evidence="4 5" key="1">
    <citation type="journal article" date="2015" name="Nature">
        <title>rRNA introns, odd ribosomes, and small enigmatic genomes across a large radiation of phyla.</title>
        <authorList>
            <person name="Brown C.T."/>
            <person name="Hug L.A."/>
            <person name="Thomas B.C."/>
            <person name="Sharon I."/>
            <person name="Castelle C.J."/>
            <person name="Singh A."/>
            <person name="Wilkins M.J."/>
            <person name="Williams K.H."/>
            <person name="Banfield J.F."/>
        </authorList>
    </citation>
    <scope>NUCLEOTIDE SEQUENCE [LARGE SCALE GENOMIC DNA]</scope>
</reference>
<feature type="domain" description="Peptidoglycan binding-like" evidence="3">
    <location>
        <begin position="86"/>
        <end position="150"/>
    </location>
</feature>
<evidence type="ECO:0000259" key="3">
    <source>
        <dbReference type="Pfam" id="PF01471"/>
    </source>
</evidence>
<gene>
    <name evidence="4" type="ORF">UX39_C0005G0008</name>
</gene>